<evidence type="ECO:0000256" key="3">
    <source>
        <dbReference type="SAM" id="MobiDB-lite"/>
    </source>
</evidence>
<evidence type="ECO:0000259" key="4">
    <source>
        <dbReference type="SMART" id="SM00822"/>
    </source>
</evidence>
<dbReference type="Pfam" id="PF13561">
    <property type="entry name" value="adh_short_C2"/>
    <property type="match status" value="1"/>
</dbReference>
<reference evidence="5 6" key="1">
    <citation type="journal article" date="2015" name="Antonie Van Leeuwenhoek">
        <title>Streptomyces klenkii sp. nov., isolated from deep marine sediment.</title>
        <authorList>
            <person name="Veyisoglu A."/>
            <person name="Sahin N."/>
        </authorList>
    </citation>
    <scope>NUCLEOTIDE SEQUENCE [LARGE SCALE GENOMIC DNA]</scope>
    <source>
        <strain evidence="5 6">KCTC 29202</strain>
    </source>
</reference>
<feature type="domain" description="Ketoreductase" evidence="4">
    <location>
        <begin position="23"/>
        <end position="203"/>
    </location>
</feature>
<dbReference type="RefSeq" id="WP_120756371.1">
    <property type="nucleotide sequence ID" value="NZ_JBFADQ010000084.1"/>
</dbReference>
<dbReference type="InterPro" id="IPR002347">
    <property type="entry name" value="SDR_fam"/>
</dbReference>
<gene>
    <name evidence="5" type="ORF">D7231_17460</name>
</gene>
<dbReference type="AlphaFoldDB" id="A0A3B0BGI3"/>
<accession>A0A3B0BGI3</accession>
<evidence type="ECO:0000256" key="2">
    <source>
        <dbReference type="ARBA" id="ARBA00023002"/>
    </source>
</evidence>
<dbReference type="GO" id="GO:0032787">
    <property type="term" value="P:monocarboxylic acid metabolic process"/>
    <property type="evidence" value="ECO:0007669"/>
    <property type="project" value="UniProtKB-ARBA"/>
</dbReference>
<comment type="caution">
    <text evidence="5">The sequence shown here is derived from an EMBL/GenBank/DDBJ whole genome shotgun (WGS) entry which is preliminary data.</text>
</comment>
<comment type="similarity">
    <text evidence="1">Belongs to the short-chain dehydrogenases/reductases (SDR) family.</text>
</comment>
<keyword evidence="2" id="KW-0560">Oxidoreductase</keyword>
<evidence type="ECO:0000313" key="6">
    <source>
        <dbReference type="Proteomes" id="UP000270343"/>
    </source>
</evidence>
<keyword evidence="6" id="KW-1185">Reference proteome</keyword>
<name>A0A3B0BGI3_9ACTN</name>
<feature type="compositionally biased region" description="Polar residues" evidence="3">
    <location>
        <begin position="1"/>
        <end position="10"/>
    </location>
</feature>
<evidence type="ECO:0000313" key="5">
    <source>
        <dbReference type="EMBL" id="RKN71762.1"/>
    </source>
</evidence>
<dbReference type="PRINTS" id="PR00081">
    <property type="entry name" value="GDHRDH"/>
</dbReference>
<feature type="region of interest" description="Disordered" evidence="3">
    <location>
        <begin position="1"/>
        <end position="26"/>
    </location>
</feature>
<dbReference type="SUPFAM" id="SSF51735">
    <property type="entry name" value="NAD(P)-binding Rossmann-fold domains"/>
    <property type="match status" value="1"/>
</dbReference>
<dbReference type="OrthoDB" id="7064009at2"/>
<dbReference type="SMART" id="SM00822">
    <property type="entry name" value="PKS_KR"/>
    <property type="match status" value="1"/>
</dbReference>
<dbReference type="NCBIfam" id="NF009466">
    <property type="entry name" value="PRK12826.1-2"/>
    <property type="match status" value="1"/>
</dbReference>
<evidence type="ECO:0000256" key="1">
    <source>
        <dbReference type="ARBA" id="ARBA00006484"/>
    </source>
</evidence>
<dbReference type="InterPro" id="IPR020904">
    <property type="entry name" value="Sc_DH/Rdtase_CS"/>
</dbReference>
<dbReference type="InterPro" id="IPR050259">
    <property type="entry name" value="SDR"/>
</dbReference>
<dbReference type="GO" id="GO:0016491">
    <property type="term" value="F:oxidoreductase activity"/>
    <property type="evidence" value="ECO:0007669"/>
    <property type="project" value="UniProtKB-KW"/>
</dbReference>
<sequence length="273" mass="28154">MSRNAQSCPDSPTEHHPASRPGGSALVTGASRGIGAAIARALAADGWPVTLCYRQDEAAAKEVVAAIEQAGGTALAVRADVTDPAAVEALFTAAEARHGPVLVLVNNAGIRADQVFAAMEESDWQPVLDTNLGAVYRTTRRALPGMAQARFGRIVNIGSVLGRQSLPGVANYAAAKAGLEGLTRSVAIETARRGITVNAVAPGLVDTGLVRDVEFLRRSARTAIPLRRAAHPDEIAACVRFLASPEAGYVTGTILTVDGGLSAAAFVPQPPHG</sequence>
<dbReference type="PANTHER" id="PTHR42879">
    <property type="entry name" value="3-OXOACYL-(ACYL-CARRIER-PROTEIN) REDUCTASE"/>
    <property type="match status" value="1"/>
</dbReference>
<dbReference type="PANTHER" id="PTHR42879:SF2">
    <property type="entry name" value="3-OXOACYL-[ACYL-CARRIER-PROTEIN] REDUCTASE FABG"/>
    <property type="match status" value="1"/>
</dbReference>
<dbReference type="Proteomes" id="UP000270343">
    <property type="component" value="Unassembled WGS sequence"/>
</dbReference>
<dbReference type="PROSITE" id="PS00061">
    <property type="entry name" value="ADH_SHORT"/>
    <property type="match status" value="1"/>
</dbReference>
<proteinExistence type="inferred from homology"/>
<dbReference type="FunFam" id="3.40.50.720:FF:000173">
    <property type="entry name" value="3-oxoacyl-[acyl-carrier protein] reductase"/>
    <property type="match status" value="1"/>
</dbReference>
<dbReference type="Gene3D" id="3.40.50.720">
    <property type="entry name" value="NAD(P)-binding Rossmann-like Domain"/>
    <property type="match status" value="1"/>
</dbReference>
<organism evidence="5 6">
    <name type="scientific">Streptomyces klenkii</name>
    <dbReference type="NCBI Taxonomy" id="1420899"/>
    <lineage>
        <taxon>Bacteria</taxon>
        <taxon>Bacillati</taxon>
        <taxon>Actinomycetota</taxon>
        <taxon>Actinomycetes</taxon>
        <taxon>Kitasatosporales</taxon>
        <taxon>Streptomycetaceae</taxon>
        <taxon>Streptomyces</taxon>
    </lineage>
</organism>
<dbReference type="EMBL" id="RBAM01000006">
    <property type="protein sequence ID" value="RKN71762.1"/>
    <property type="molecule type" value="Genomic_DNA"/>
</dbReference>
<dbReference type="InterPro" id="IPR057326">
    <property type="entry name" value="KR_dom"/>
</dbReference>
<dbReference type="PRINTS" id="PR00080">
    <property type="entry name" value="SDRFAMILY"/>
</dbReference>
<protein>
    <submittedName>
        <fullName evidence="5">SDR family oxidoreductase</fullName>
    </submittedName>
</protein>
<dbReference type="InterPro" id="IPR036291">
    <property type="entry name" value="NAD(P)-bd_dom_sf"/>
</dbReference>